<name>A0A6F9JDD0_CAMFE</name>
<proteinExistence type="predicted"/>
<comment type="caution">
    <text evidence="1">The sequence shown here is derived from an EMBL/GenBank/DDBJ whole genome shotgun (WGS) entry which is preliminary data.</text>
</comment>
<organism evidence="1">
    <name type="scientific">Campylobacter fetus</name>
    <dbReference type="NCBI Taxonomy" id="196"/>
    <lineage>
        <taxon>Bacteria</taxon>
        <taxon>Pseudomonadati</taxon>
        <taxon>Campylobacterota</taxon>
        <taxon>Epsilonproteobacteria</taxon>
        <taxon>Campylobacterales</taxon>
        <taxon>Campylobacteraceae</taxon>
        <taxon>Campylobacter</taxon>
    </lineage>
</organism>
<accession>A0A6F9JDD0</accession>
<evidence type="ECO:0000313" key="1">
    <source>
        <dbReference type="EMBL" id="EDO9682720.1"/>
    </source>
</evidence>
<dbReference type="AlphaFoldDB" id="A0A6F9JDD0"/>
<sequence>MKMTKRDFIIELRNIGMTQADFFKLAGRKTRSLTNVKDDEEIATWHINFLKILKDLKTLQLENKLLKELIDKKVSFFL</sequence>
<dbReference type="EMBL" id="AANITE010000012">
    <property type="protein sequence ID" value="EDO9682720.1"/>
    <property type="molecule type" value="Genomic_DNA"/>
</dbReference>
<evidence type="ECO:0008006" key="2">
    <source>
        <dbReference type="Google" id="ProtNLM"/>
    </source>
</evidence>
<gene>
    <name evidence="1" type="ORF">GPS25_08520</name>
</gene>
<protein>
    <recommendedName>
        <fullName evidence="2">Transcriptional regulator</fullName>
    </recommendedName>
</protein>
<reference evidence="1" key="1">
    <citation type="submission" date="2019-12" db="EMBL/GenBank/DDBJ databases">
        <authorList>
            <consortium name="PulseNet: The National Subtyping Network for Foodborne Disease Surveillance"/>
            <person name="Tarr C.L."/>
            <person name="Trees E."/>
            <person name="Katz L.S."/>
            <person name="Carleton-Romer H.A."/>
            <person name="Stroika S."/>
            <person name="Kucerova Z."/>
            <person name="Roache K.F."/>
            <person name="Sabol A.L."/>
            <person name="Besser J."/>
            <person name="Gerner-Smidt P."/>
        </authorList>
    </citation>
    <scope>NUCLEOTIDE SEQUENCE</scope>
    <source>
        <strain evidence="1">PNUSAC014016</strain>
    </source>
</reference>